<evidence type="ECO:0000313" key="5">
    <source>
        <dbReference type="Proteomes" id="UP001201262"/>
    </source>
</evidence>
<dbReference type="Proteomes" id="UP001201262">
    <property type="component" value="Unassembled WGS sequence"/>
</dbReference>
<dbReference type="AlphaFoldDB" id="A0AAD4KFT9"/>
<reference evidence="4" key="1">
    <citation type="submission" date="2021-12" db="EMBL/GenBank/DDBJ databases">
        <title>Convergent genome expansion in fungi linked to evolution of root-endophyte symbiosis.</title>
        <authorList>
            <consortium name="DOE Joint Genome Institute"/>
            <person name="Ke Y.-H."/>
            <person name="Bonito G."/>
            <person name="Liao H.-L."/>
            <person name="Looney B."/>
            <person name="Rojas-Flechas A."/>
            <person name="Nash J."/>
            <person name="Hameed K."/>
            <person name="Schadt C."/>
            <person name="Martin F."/>
            <person name="Crous P.W."/>
            <person name="Miettinen O."/>
            <person name="Magnuson J.K."/>
            <person name="Labbe J."/>
            <person name="Jacobson D."/>
            <person name="Doktycz M.J."/>
            <person name="Veneault-Fourrey C."/>
            <person name="Kuo A."/>
            <person name="Mondo S."/>
            <person name="Calhoun S."/>
            <person name="Riley R."/>
            <person name="Ohm R."/>
            <person name="LaButti K."/>
            <person name="Andreopoulos B."/>
            <person name="Pangilinan J."/>
            <person name="Nolan M."/>
            <person name="Tritt A."/>
            <person name="Clum A."/>
            <person name="Lipzen A."/>
            <person name="Daum C."/>
            <person name="Barry K."/>
            <person name="Grigoriev I.V."/>
            <person name="Vilgalys R."/>
        </authorList>
    </citation>
    <scope>NUCLEOTIDE SEQUENCE</scope>
    <source>
        <strain evidence="4">PMI_201</strain>
    </source>
</reference>
<dbReference type="InterPro" id="IPR039298">
    <property type="entry name" value="ACOT13"/>
</dbReference>
<proteinExistence type="inferred from homology"/>
<dbReference type="InterPro" id="IPR006683">
    <property type="entry name" value="Thioestr_dom"/>
</dbReference>
<organism evidence="4 5">
    <name type="scientific">Talaromyces proteolyticus</name>
    <dbReference type="NCBI Taxonomy" id="1131652"/>
    <lineage>
        <taxon>Eukaryota</taxon>
        <taxon>Fungi</taxon>
        <taxon>Dikarya</taxon>
        <taxon>Ascomycota</taxon>
        <taxon>Pezizomycotina</taxon>
        <taxon>Eurotiomycetes</taxon>
        <taxon>Eurotiomycetidae</taxon>
        <taxon>Eurotiales</taxon>
        <taxon>Trichocomaceae</taxon>
        <taxon>Talaromyces</taxon>
        <taxon>Talaromyces sect. Bacilispori</taxon>
    </lineage>
</organism>
<dbReference type="PANTHER" id="PTHR21660:SF1">
    <property type="entry name" value="ACYL-COENZYME A THIOESTERASE 13"/>
    <property type="match status" value="1"/>
</dbReference>
<comment type="caution">
    <text evidence="4">The sequence shown here is derived from an EMBL/GenBank/DDBJ whole genome shotgun (WGS) entry which is preliminary data.</text>
</comment>
<accession>A0AAD4KFT9</accession>
<evidence type="ECO:0000256" key="2">
    <source>
        <dbReference type="ARBA" id="ARBA00022801"/>
    </source>
</evidence>
<dbReference type="GeneID" id="70243044"/>
<dbReference type="Gene3D" id="3.10.129.10">
    <property type="entry name" value="Hotdog Thioesterase"/>
    <property type="match status" value="1"/>
</dbReference>
<dbReference type="NCBIfam" id="TIGR00369">
    <property type="entry name" value="unchar_dom_1"/>
    <property type="match status" value="1"/>
</dbReference>
<gene>
    <name evidence="4" type="ORF">BGW36DRAFT_327679</name>
</gene>
<evidence type="ECO:0000259" key="3">
    <source>
        <dbReference type="Pfam" id="PF03061"/>
    </source>
</evidence>
<name>A0AAD4KFT9_9EURO</name>
<dbReference type="Pfam" id="PF03061">
    <property type="entry name" value="4HBT"/>
    <property type="match status" value="1"/>
</dbReference>
<dbReference type="PANTHER" id="PTHR21660">
    <property type="entry name" value="THIOESTERASE SUPERFAMILY MEMBER-RELATED"/>
    <property type="match status" value="1"/>
</dbReference>
<dbReference type="GO" id="GO:0047617">
    <property type="term" value="F:fatty acyl-CoA hydrolase activity"/>
    <property type="evidence" value="ECO:0007669"/>
    <property type="project" value="InterPro"/>
</dbReference>
<keyword evidence="5" id="KW-1185">Reference proteome</keyword>
<feature type="domain" description="Thioesterase" evidence="3">
    <location>
        <begin position="72"/>
        <end position="149"/>
    </location>
</feature>
<sequence length="169" mass="18764">MASGTRELDDFELDVQGFMHSIQNKTPGEGQAYWDIDQNRANVRLESASKGPPARVTYRLTVTPQMRNSMDSLHGGCAATIIDNLSTTILMAVSKPGMFQYGGVSRNLNVTYLRPLPLNTDMRLICEVVQMGRRLALLKAEIRRVDDDALCVVADHQKANTDPEADQKL</sequence>
<dbReference type="EMBL" id="JAJTJA010000012">
    <property type="protein sequence ID" value="KAH8691348.1"/>
    <property type="molecule type" value="Genomic_DNA"/>
</dbReference>
<evidence type="ECO:0000313" key="4">
    <source>
        <dbReference type="EMBL" id="KAH8691348.1"/>
    </source>
</evidence>
<dbReference type="RefSeq" id="XP_046067440.1">
    <property type="nucleotide sequence ID" value="XM_046212757.1"/>
</dbReference>
<dbReference type="InterPro" id="IPR029069">
    <property type="entry name" value="HotDog_dom_sf"/>
</dbReference>
<keyword evidence="2" id="KW-0378">Hydrolase</keyword>
<comment type="similarity">
    <text evidence="1">Belongs to the thioesterase PaaI family.</text>
</comment>
<evidence type="ECO:0000256" key="1">
    <source>
        <dbReference type="ARBA" id="ARBA00008324"/>
    </source>
</evidence>
<dbReference type="SUPFAM" id="SSF54637">
    <property type="entry name" value="Thioesterase/thiol ester dehydrase-isomerase"/>
    <property type="match status" value="1"/>
</dbReference>
<dbReference type="InterPro" id="IPR003736">
    <property type="entry name" value="PAAI_dom"/>
</dbReference>
<protein>
    <submittedName>
        <fullName evidence="4">Thioesterase family protein</fullName>
    </submittedName>
</protein>
<dbReference type="CDD" id="cd03443">
    <property type="entry name" value="PaaI_thioesterase"/>
    <property type="match status" value="1"/>
</dbReference>